<dbReference type="InterPro" id="IPR007729">
    <property type="entry name" value="DGOK"/>
</dbReference>
<evidence type="ECO:0000313" key="1">
    <source>
        <dbReference type="EMBL" id="RNI34478.1"/>
    </source>
</evidence>
<dbReference type="RefSeq" id="WP_123121537.1">
    <property type="nucleotide sequence ID" value="NZ_RJJR01000013.1"/>
</dbReference>
<dbReference type="Gene3D" id="3.30.420.310">
    <property type="entry name" value="2-keto-3-deoxy-galactonokinase, C-terminal domain"/>
    <property type="match status" value="1"/>
</dbReference>
<accession>A0A3M9NBY7</accession>
<dbReference type="OrthoDB" id="256574at2"/>
<reference evidence="1 2" key="1">
    <citation type="submission" date="2018-11" db="EMBL/GenBank/DDBJ databases">
        <title>Draft genome sequence of Ferruginibacter sp. BO-59.</title>
        <authorList>
            <person name="Im W.T."/>
        </authorList>
    </citation>
    <scope>NUCLEOTIDE SEQUENCE [LARGE SCALE GENOMIC DNA]</scope>
    <source>
        <strain evidence="1 2">BO-59</strain>
    </source>
</reference>
<dbReference type="GO" id="GO:0008671">
    <property type="term" value="F:2-dehydro-3-deoxygalactonokinase activity"/>
    <property type="evidence" value="ECO:0007669"/>
    <property type="project" value="InterPro"/>
</dbReference>
<dbReference type="AlphaFoldDB" id="A0A3M9NBY7"/>
<keyword evidence="2" id="KW-1185">Reference proteome</keyword>
<protein>
    <recommendedName>
        <fullName evidence="3">2-dehydro-3-deoxygalactonokinase</fullName>
    </recommendedName>
</protein>
<proteinExistence type="predicted"/>
<comment type="caution">
    <text evidence="1">The sequence shown here is derived from an EMBL/GenBank/DDBJ whole genome shotgun (WGS) entry which is preliminary data.</text>
</comment>
<dbReference type="Pfam" id="PF05035">
    <property type="entry name" value="DGOK"/>
    <property type="match status" value="1"/>
</dbReference>
<name>A0A3M9NBY7_9BACT</name>
<organism evidence="1 2">
    <name type="scientific">Hanamia caeni</name>
    <dbReference type="NCBI Taxonomy" id="2294116"/>
    <lineage>
        <taxon>Bacteria</taxon>
        <taxon>Pseudomonadati</taxon>
        <taxon>Bacteroidota</taxon>
        <taxon>Chitinophagia</taxon>
        <taxon>Chitinophagales</taxon>
        <taxon>Chitinophagaceae</taxon>
        <taxon>Hanamia</taxon>
    </lineage>
</organism>
<sequence length="317" mass="35433">MANFISCDWGTSAFRLRLVEYPSLTILAGISSDEGIARTYELMQKGNSERYPFYQAIIAKGIEKLAAESDMLLTGIPLIISGMASSSLGMMELEYKMLPVKMDGSDLLVHIDGQSADFKHPMALVSGVKSSNDAMRGEESLVIGSDLEKTGNEQLVILPGTHCKHVIIKNGLITGIKTYMTGELFELLVSKSILSKSVKTSDRFSANNQLWFEKGVQEGAENNFLNAIFHVRTKRLFNDISEEENFHFLSGLVIGTELNDIKHKPYEKIFLISDARFLSLYSAAFHSLNIHQPFNYQEAELALVKGQSFIYEKYFSN</sequence>
<evidence type="ECO:0000313" key="2">
    <source>
        <dbReference type="Proteomes" id="UP000267223"/>
    </source>
</evidence>
<evidence type="ECO:0008006" key="3">
    <source>
        <dbReference type="Google" id="ProtNLM"/>
    </source>
</evidence>
<dbReference type="EMBL" id="RJJR01000013">
    <property type="protein sequence ID" value="RNI34478.1"/>
    <property type="molecule type" value="Genomic_DNA"/>
</dbReference>
<gene>
    <name evidence="1" type="ORF">EFY79_14950</name>
</gene>
<dbReference type="Proteomes" id="UP000267223">
    <property type="component" value="Unassembled WGS sequence"/>
</dbReference>
<dbReference type="InterPro" id="IPR042258">
    <property type="entry name" value="DGOK_N"/>
</dbReference>
<dbReference type="Gene3D" id="3.30.420.300">
    <property type="entry name" value="2-keto-3-deoxy-galactonokinase, substrate binding domain"/>
    <property type="match status" value="1"/>
</dbReference>
<dbReference type="GO" id="GO:0034194">
    <property type="term" value="P:D-galactonate catabolic process"/>
    <property type="evidence" value="ECO:0007669"/>
    <property type="project" value="InterPro"/>
</dbReference>
<dbReference type="InterPro" id="IPR042257">
    <property type="entry name" value="DGOK_C"/>
</dbReference>